<dbReference type="EMBL" id="JANHOH010000002">
    <property type="protein sequence ID" value="MCQ6959072.1"/>
    <property type="molecule type" value="Genomic_DNA"/>
</dbReference>
<dbReference type="Pfam" id="PF13489">
    <property type="entry name" value="Methyltransf_23"/>
    <property type="match status" value="1"/>
</dbReference>
<accession>A0ABT1T378</accession>
<dbReference type="SUPFAM" id="SSF53335">
    <property type="entry name" value="S-adenosyl-L-methionine-dependent methyltransferases"/>
    <property type="match status" value="1"/>
</dbReference>
<keyword evidence="1" id="KW-0489">Methyltransferase</keyword>
<name>A0ABT1T378_9SPHI</name>
<dbReference type="Gene3D" id="3.40.50.150">
    <property type="entry name" value="Vaccinia Virus protein VP39"/>
    <property type="match status" value="1"/>
</dbReference>
<dbReference type="PANTHER" id="PTHR43861">
    <property type="entry name" value="TRANS-ACONITATE 2-METHYLTRANSFERASE-RELATED"/>
    <property type="match status" value="1"/>
</dbReference>
<dbReference type="InterPro" id="IPR029063">
    <property type="entry name" value="SAM-dependent_MTases_sf"/>
</dbReference>
<evidence type="ECO:0000313" key="1">
    <source>
        <dbReference type="EMBL" id="MCQ6959072.1"/>
    </source>
</evidence>
<evidence type="ECO:0000313" key="2">
    <source>
        <dbReference type="Proteomes" id="UP001204376"/>
    </source>
</evidence>
<proteinExistence type="predicted"/>
<keyword evidence="2" id="KW-1185">Reference proteome</keyword>
<protein>
    <submittedName>
        <fullName evidence="1">Class I SAM-dependent methyltransferase</fullName>
    </submittedName>
</protein>
<dbReference type="PANTHER" id="PTHR43861:SF6">
    <property type="entry name" value="METHYLTRANSFERASE TYPE 11"/>
    <property type="match status" value="1"/>
</dbReference>
<comment type="caution">
    <text evidence="1">The sequence shown here is derived from an EMBL/GenBank/DDBJ whole genome shotgun (WGS) entry which is preliminary data.</text>
</comment>
<dbReference type="GO" id="GO:0032259">
    <property type="term" value="P:methylation"/>
    <property type="evidence" value="ECO:0007669"/>
    <property type="project" value="UniProtKB-KW"/>
</dbReference>
<gene>
    <name evidence="1" type="ORF">NPE20_13940</name>
</gene>
<dbReference type="GO" id="GO:0008168">
    <property type="term" value="F:methyltransferase activity"/>
    <property type="evidence" value="ECO:0007669"/>
    <property type="project" value="UniProtKB-KW"/>
</dbReference>
<dbReference type="Proteomes" id="UP001204376">
    <property type="component" value="Unassembled WGS sequence"/>
</dbReference>
<sequence length="248" mass="28782">MNTHADDTAIIPAQTTEKEFGHLYIKVREKEQRLYTDDELRQLPDIDPSHIHYKEWKIRTRSAGRLVNYLRKKQTPLNILEIGCGNGWLSSKLAGIKGAIVTGFDVNELEINQAKRVFNKINLQFFCDEFDAEKFKALSFDVVVFAASLQYFSPVKDILDRVYSHLSPQGEVHIIDTNFYTPQSIKGAAQSTLEHYTKMGCPELAKYYFHHRLDDLQGYKYKVLSNPNSIINRLRKDSPFYWICINKQ</sequence>
<organism evidence="1 2">
    <name type="scientific">Mucilaginibacter aquariorum</name>
    <dbReference type="NCBI Taxonomy" id="2967225"/>
    <lineage>
        <taxon>Bacteria</taxon>
        <taxon>Pseudomonadati</taxon>
        <taxon>Bacteroidota</taxon>
        <taxon>Sphingobacteriia</taxon>
        <taxon>Sphingobacteriales</taxon>
        <taxon>Sphingobacteriaceae</taxon>
        <taxon>Mucilaginibacter</taxon>
    </lineage>
</organism>
<dbReference type="CDD" id="cd02440">
    <property type="entry name" value="AdoMet_MTases"/>
    <property type="match status" value="1"/>
</dbReference>
<keyword evidence="1" id="KW-0808">Transferase</keyword>
<dbReference type="RefSeq" id="WP_256539263.1">
    <property type="nucleotide sequence ID" value="NZ_JANHOH010000002.1"/>
</dbReference>
<reference evidence="1 2" key="1">
    <citation type="submission" date="2022-07" db="EMBL/GenBank/DDBJ databases">
        <title>Mucilaginibacter sp. JC4.</title>
        <authorList>
            <person name="Le V."/>
            <person name="Ko S.-R."/>
            <person name="Ahn C.-Y."/>
            <person name="Oh H.-M."/>
        </authorList>
    </citation>
    <scope>NUCLEOTIDE SEQUENCE [LARGE SCALE GENOMIC DNA]</scope>
    <source>
        <strain evidence="1 2">JC4</strain>
    </source>
</reference>